<keyword evidence="2" id="KW-1185">Reference proteome</keyword>
<dbReference type="Proteomes" id="UP000319976">
    <property type="component" value="Chromosome"/>
</dbReference>
<dbReference type="EMBL" id="CP036316">
    <property type="protein sequence ID" value="QDT64992.1"/>
    <property type="molecule type" value="Genomic_DNA"/>
</dbReference>
<name>A0A517T9E0_9PLAN</name>
<accession>A0A517T9E0</accession>
<gene>
    <name evidence="1" type="ORF">V22_22380</name>
</gene>
<sequence length="79" mass="8913">MLRYWGLLLPLTAIAIAGLSVDKQVLTAKRYTSRQHFRLDVLRDRSAVLRAKTQQLSSAEKILLPSLSASNSPEDQLYE</sequence>
<dbReference type="KEGG" id="chya:V22_22380"/>
<dbReference type="OrthoDB" id="9957276at2"/>
<proteinExistence type="predicted"/>
<evidence type="ECO:0000313" key="1">
    <source>
        <dbReference type="EMBL" id="QDT64992.1"/>
    </source>
</evidence>
<evidence type="ECO:0000313" key="2">
    <source>
        <dbReference type="Proteomes" id="UP000319976"/>
    </source>
</evidence>
<protein>
    <submittedName>
        <fullName evidence="1">Uncharacterized protein</fullName>
    </submittedName>
</protein>
<dbReference type="AlphaFoldDB" id="A0A517T9E0"/>
<dbReference type="RefSeq" id="WP_145262618.1">
    <property type="nucleotide sequence ID" value="NZ_CP036316.1"/>
</dbReference>
<organism evidence="1 2">
    <name type="scientific">Calycomorphotria hydatis</name>
    <dbReference type="NCBI Taxonomy" id="2528027"/>
    <lineage>
        <taxon>Bacteria</taxon>
        <taxon>Pseudomonadati</taxon>
        <taxon>Planctomycetota</taxon>
        <taxon>Planctomycetia</taxon>
        <taxon>Planctomycetales</taxon>
        <taxon>Planctomycetaceae</taxon>
        <taxon>Calycomorphotria</taxon>
    </lineage>
</organism>
<reference evidence="1 2" key="1">
    <citation type="submission" date="2019-02" db="EMBL/GenBank/DDBJ databases">
        <title>Deep-cultivation of Planctomycetes and their phenomic and genomic characterization uncovers novel biology.</title>
        <authorList>
            <person name="Wiegand S."/>
            <person name="Jogler M."/>
            <person name="Boedeker C."/>
            <person name="Pinto D."/>
            <person name="Vollmers J."/>
            <person name="Rivas-Marin E."/>
            <person name="Kohn T."/>
            <person name="Peeters S.H."/>
            <person name="Heuer A."/>
            <person name="Rast P."/>
            <person name="Oberbeckmann S."/>
            <person name="Bunk B."/>
            <person name="Jeske O."/>
            <person name="Meyerdierks A."/>
            <person name="Storesund J.E."/>
            <person name="Kallscheuer N."/>
            <person name="Luecker S."/>
            <person name="Lage O.M."/>
            <person name="Pohl T."/>
            <person name="Merkel B.J."/>
            <person name="Hornburger P."/>
            <person name="Mueller R.-W."/>
            <person name="Bruemmer F."/>
            <person name="Labrenz M."/>
            <person name="Spormann A.M."/>
            <person name="Op den Camp H."/>
            <person name="Overmann J."/>
            <person name="Amann R."/>
            <person name="Jetten M.S.M."/>
            <person name="Mascher T."/>
            <person name="Medema M.H."/>
            <person name="Devos D.P."/>
            <person name="Kaster A.-K."/>
            <person name="Ovreas L."/>
            <person name="Rohde M."/>
            <person name="Galperin M.Y."/>
            <person name="Jogler C."/>
        </authorList>
    </citation>
    <scope>NUCLEOTIDE SEQUENCE [LARGE SCALE GENOMIC DNA]</scope>
    <source>
        <strain evidence="1 2">V22</strain>
    </source>
</reference>